<dbReference type="GO" id="GO:0042813">
    <property type="term" value="F:Wnt receptor activity"/>
    <property type="evidence" value="ECO:0007669"/>
    <property type="project" value="TreeGrafter"/>
</dbReference>
<evidence type="ECO:0000313" key="8">
    <source>
        <dbReference type="Proteomes" id="UP000694398"/>
    </source>
</evidence>
<dbReference type="InterPro" id="IPR010363">
    <property type="entry name" value="DUF959_COL18_N"/>
</dbReference>
<evidence type="ECO:0000256" key="2">
    <source>
        <dbReference type="ARBA" id="ARBA00023157"/>
    </source>
</evidence>
<dbReference type="InterPro" id="IPR015526">
    <property type="entry name" value="Frizzled/SFRP"/>
</dbReference>
<sequence length="507" mass="53016">MAPDPSGCLRLLLLACCLAPAWATLLPLDWLWSPKISDSTAAPVSRPQGHPSPQPTEAASTHVASQRGPTEPRTALASTRPASEEQATTWSETPAARVTRTPLAPPAESWDAKEENIAGVGAKILNVAQGIRNFVQLWDDAAVETPTTSTPMDVHPLARPSSDPQDSGATLRPSHGAPTVLGTQTAEASALAVPTQPPPSLGRSLAPLRGSSVSPLSPGRASLSSAPSRAPPWGQPQDLGSAAGPRRRHGRPDFRWAPSLVMGAPSALSSGPSAWLSLVALEPFPGDGGAWVSLVASSNRSALLGLGPPTPDGRCLPLTPALPACSRLGIGHSWLPNHLRHRSSEEVQAAAQAWGSLLRAHCHPFLAWFFCLLLAPPCGPGPPAPLPPCRQFCEAVEDACWSRLDGARLPVACDTLRAQEDGLCVLIGPAAESTSQEVGLLQLLGEPLPQQVTAVSDPEVGPAYVFGPDANSGQVARHHVPSPFFRDFSLLLHVRPDTESAGVLLAI</sequence>
<dbReference type="SMART" id="SM00063">
    <property type="entry name" value="FRI"/>
    <property type="match status" value="1"/>
</dbReference>
<feature type="compositionally biased region" description="Polar residues" evidence="4">
    <location>
        <begin position="55"/>
        <end position="68"/>
    </location>
</feature>
<reference evidence="7" key="1">
    <citation type="submission" date="2025-08" db="UniProtKB">
        <authorList>
            <consortium name="Ensembl"/>
        </authorList>
    </citation>
    <scope>IDENTIFICATION</scope>
</reference>
<feature type="chain" id="PRO_5034108063" evidence="5">
    <location>
        <begin position="24"/>
        <end position="507"/>
    </location>
</feature>
<comment type="caution">
    <text evidence="3">Lacks conserved residue(s) required for the propagation of feature annotation.</text>
</comment>
<evidence type="ECO:0000256" key="1">
    <source>
        <dbReference type="ARBA" id="ARBA00022473"/>
    </source>
</evidence>
<dbReference type="PROSITE" id="PS50038">
    <property type="entry name" value="FZ"/>
    <property type="match status" value="1"/>
</dbReference>
<dbReference type="FunFam" id="1.10.2000.10:FF:000017">
    <property type="entry name" value="Alpha 1 type XVIII collagen"/>
    <property type="match status" value="1"/>
</dbReference>
<gene>
    <name evidence="7" type="primary">COL18A1</name>
</gene>
<dbReference type="Gene3D" id="1.10.2000.10">
    <property type="entry name" value="Frizzled cysteine-rich domain"/>
    <property type="match status" value="1"/>
</dbReference>
<feature type="region of interest" description="Disordered" evidence="4">
    <location>
        <begin position="39"/>
        <end position="110"/>
    </location>
</feature>
<proteinExistence type="predicted"/>
<evidence type="ECO:0000313" key="7">
    <source>
        <dbReference type="Ensembl" id="ENSCLAP00000013865.1"/>
    </source>
</evidence>
<evidence type="ECO:0000256" key="5">
    <source>
        <dbReference type="SAM" id="SignalP"/>
    </source>
</evidence>
<keyword evidence="5" id="KW-0732">Signal</keyword>
<reference evidence="7" key="2">
    <citation type="submission" date="2025-09" db="UniProtKB">
        <authorList>
            <consortium name="Ensembl"/>
        </authorList>
    </citation>
    <scope>IDENTIFICATION</scope>
</reference>
<organism evidence="7 8">
    <name type="scientific">Chinchilla lanigera</name>
    <name type="common">Long-tailed chinchilla</name>
    <name type="synonym">Chinchilla villidera</name>
    <dbReference type="NCBI Taxonomy" id="34839"/>
    <lineage>
        <taxon>Eukaryota</taxon>
        <taxon>Metazoa</taxon>
        <taxon>Chordata</taxon>
        <taxon>Craniata</taxon>
        <taxon>Vertebrata</taxon>
        <taxon>Euteleostomi</taxon>
        <taxon>Mammalia</taxon>
        <taxon>Eutheria</taxon>
        <taxon>Euarchontoglires</taxon>
        <taxon>Glires</taxon>
        <taxon>Rodentia</taxon>
        <taxon>Hystricomorpha</taxon>
        <taxon>Chinchillidae</taxon>
        <taxon>Chinchilla</taxon>
    </lineage>
</organism>
<dbReference type="Proteomes" id="UP000694398">
    <property type="component" value="Unassembled WGS sequence"/>
</dbReference>
<dbReference type="Pfam" id="PF06121">
    <property type="entry name" value="DUF959"/>
    <property type="match status" value="1"/>
</dbReference>
<dbReference type="GO" id="GO:0017147">
    <property type="term" value="F:Wnt-protein binding"/>
    <property type="evidence" value="ECO:0007669"/>
    <property type="project" value="TreeGrafter"/>
</dbReference>
<dbReference type="AlphaFoldDB" id="A0A8C2VEV0"/>
<name>A0A8C2VEV0_CHILA</name>
<keyword evidence="1" id="KW-0217">Developmental protein</keyword>
<evidence type="ECO:0000256" key="3">
    <source>
        <dbReference type="PROSITE-ProRule" id="PRU00090"/>
    </source>
</evidence>
<dbReference type="SUPFAM" id="SSF63501">
    <property type="entry name" value="Frizzled cysteine-rich domain"/>
    <property type="match status" value="1"/>
</dbReference>
<accession>A0A8C2VEV0</accession>
<dbReference type="GO" id="GO:0005886">
    <property type="term" value="C:plasma membrane"/>
    <property type="evidence" value="ECO:0007669"/>
    <property type="project" value="TreeGrafter"/>
</dbReference>
<feature type="signal peptide" evidence="5">
    <location>
        <begin position="1"/>
        <end position="23"/>
    </location>
</feature>
<dbReference type="OMA" id="VQDQHQN"/>
<keyword evidence="8" id="KW-1185">Reference proteome</keyword>
<dbReference type="Pfam" id="PF01392">
    <property type="entry name" value="Fz"/>
    <property type="match status" value="1"/>
</dbReference>
<keyword evidence="2 3" id="KW-1015">Disulfide bond</keyword>
<feature type="domain" description="FZ" evidence="6">
    <location>
        <begin position="310"/>
        <end position="427"/>
    </location>
</feature>
<dbReference type="Gene3D" id="2.60.120.200">
    <property type="match status" value="1"/>
</dbReference>
<protein>
    <submittedName>
        <fullName evidence="7">Collagen type XVIII alpha 1 chain</fullName>
    </submittedName>
</protein>
<feature type="disulfide bond" evidence="3">
    <location>
        <begin position="325"/>
        <end position="371"/>
    </location>
</feature>
<feature type="compositionally biased region" description="Polar residues" evidence="4">
    <location>
        <begin position="76"/>
        <end position="92"/>
    </location>
</feature>
<dbReference type="GO" id="GO:0060070">
    <property type="term" value="P:canonical Wnt signaling pathway"/>
    <property type="evidence" value="ECO:0007669"/>
    <property type="project" value="TreeGrafter"/>
</dbReference>
<dbReference type="InterPro" id="IPR020067">
    <property type="entry name" value="Frizzled_dom"/>
</dbReference>
<dbReference type="GeneTree" id="ENSGT00940000158212"/>
<dbReference type="GO" id="GO:0035567">
    <property type="term" value="P:non-canonical Wnt signaling pathway"/>
    <property type="evidence" value="ECO:0007669"/>
    <property type="project" value="TreeGrafter"/>
</dbReference>
<feature type="region of interest" description="Disordered" evidence="4">
    <location>
        <begin position="146"/>
        <end position="252"/>
    </location>
</feature>
<feature type="compositionally biased region" description="Low complexity" evidence="4">
    <location>
        <begin position="214"/>
        <end position="228"/>
    </location>
</feature>
<evidence type="ECO:0000259" key="6">
    <source>
        <dbReference type="PROSITE" id="PS50038"/>
    </source>
</evidence>
<feature type="disulfide bond" evidence="3">
    <location>
        <begin position="362"/>
        <end position="400"/>
    </location>
</feature>
<evidence type="ECO:0000256" key="4">
    <source>
        <dbReference type="SAM" id="MobiDB-lite"/>
    </source>
</evidence>
<dbReference type="InterPro" id="IPR036790">
    <property type="entry name" value="Frizzled_dom_sf"/>
</dbReference>
<dbReference type="Ensembl" id="ENSCLAT00000014021.1">
    <property type="protein sequence ID" value="ENSCLAP00000013865.1"/>
    <property type="gene ID" value="ENSCLAG00000009590.1"/>
</dbReference>
<dbReference type="PANTHER" id="PTHR11309">
    <property type="entry name" value="FRIZZLED"/>
    <property type="match status" value="1"/>
</dbReference>